<organism evidence="2 3">
    <name type="scientific">Polymorphobacter multimanifer</name>
    <dbReference type="NCBI Taxonomy" id="1070431"/>
    <lineage>
        <taxon>Bacteria</taxon>
        <taxon>Pseudomonadati</taxon>
        <taxon>Pseudomonadota</taxon>
        <taxon>Alphaproteobacteria</taxon>
        <taxon>Sphingomonadales</taxon>
        <taxon>Sphingosinicellaceae</taxon>
        <taxon>Polymorphobacter</taxon>
    </lineage>
</organism>
<evidence type="ECO:0000256" key="1">
    <source>
        <dbReference type="SAM" id="MobiDB-lite"/>
    </source>
</evidence>
<evidence type="ECO:0000313" key="3">
    <source>
        <dbReference type="Proteomes" id="UP000538147"/>
    </source>
</evidence>
<feature type="region of interest" description="Disordered" evidence="1">
    <location>
        <begin position="1"/>
        <end position="44"/>
    </location>
</feature>
<proteinExistence type="predicted"/>
<accession>A0A841L1U3</accession>
<name>A0A841L1U3_9SPHN</name>
<protein>
    <submittedName>
        <fullName evidence="2">Uncharacterized protein</fullName>
    </submittedName>
</protein>
<feature type="compositionally biased region" description="Basic and acidic residues" evidence="1">
    <location>
        <begin position="18"/>
        <end position="27"/>
    </location>
</feature>
<keyword evidence="3" id="KW-1185">Reference proteome</keyword>
<dbReference type="AlphaFoldDB" id="A0A841L1U3"/>
<gene>
    <name evidence="2" type="ORF">FHS79_000711</name>
</gene>
<dbReference type="Proteomes" id="UP000538147">
    <property type="component" value="Unassembled WGS sequence"/>
</dbReference>
<reference evidence="2 3" key="1">
    <citation type="submission" date="2020-08" db="EMBL/GenBank/DDBJ databases">
        <title>Genomic Encyclopedia of Type Strains, Phase IV (KMG-IV): sequencing the most valuable type-strain genomes for metagenomic binning, comparative biology and taxonomic classification.</title>
        <authorList>
            <person name="Goeker M."/>
        </authorList>
    </citation>
    <scope>NUCLEOTIDE SEQUENCE [LARGE SCALE GENOMIC DNA]</scope>
    <source>
        <strain evidence="2 3">DSM 102189</strain>
    </source>
</reference>
<dbReference type="EMBL" id="JACIIV010000004">
    <property type="protein sequence ID" value="MBB6226554.1"/>
    <property type="molecule type" value="Genomic_DNA"/>
</dbReference>
<comment type="caution">
    <text evidence="2">The sequence shown here is derived from an EMBL/GenBank/DDBJ whole genome shotgun (WGS) entry which is preliminary data.</text>
</comment>
<sequence>MKRQRPDDAAEAQPHNADVVERSRKTEPPAPIEIAEETKDRILP</sequence>
<evidence type="ECO:0000313" key="2">
    <source>
        <dbReference type="EMBL" id="MBB6226554.1"/>
    </source>
</evidence>
<dbReference type="RefSeq" id="WP_274603679.1">
    <property type="nucleotide sequence ID" value="NZ_BMOX01000036.1"/>
</dbReference>